<dbReference type="STRING" id="6313.A0A158P9A5"/>
<sequence length="432" mass="46926">MGQCLVNSSTPVPKSEYYSKLALMQGSLMAAACMPMLIGFTGVVGVLTKFIGPLTVSPLMLLLAFSQVGTMVDKISLHWVAAIQAVTLFITILYLADVLVVLPGIKRGKLHWYRTNLFGQYPYLIAIVISWVFCVVLTVFNLVEPGSPARVDIPRKVSAIRNSAWIAVPYPGKFGMPSFDVSLFLAFLLSSMTSVFESVGDYHAAARVSQERSPPSHAINRGILAEGMGTLLSGLLGPAVGMTTHTENIGVIGVTRVASRWTMVVAGLLLIVLGVSTKIGAILSTIPDPLVGGILGSSMAMVVGVHVFDDVINVLLKLQMFVGAMCACFLDNTVGGATREQRGLRPRGIIHEISIDDDTYSYSPIIMKFLNKVTLINVIIYMYPLSKAWSFKGRVWRSGRKRRATQPWTHPRAHGPPSLPSLRGRQIDARLV</sequence>
<reference evidence="8" key="1">
    <citation type="submission" date="2012-09" db="EMBL/GenBank/DDBJ databases">
        <authorList>
            <person name="Martin A.A."/>
        </authorList>
    </citation>
    <scope>NUCLEOTIDE SEQUENCE</scope>
</reference>
<feature type="transmembrane region" description="Helical" evidence="7">
    <location>
        <begin position="28"/>
        <end position="47"/>
    </location>
</feature>
<feature type="transmembrane region" description="Helical" evidence="7">
    <location>
        <begin position="290"/>
        <end position="308"/>
    </location>
</feature>
<dbReference type="GO" id="GO:0022857">
    <property type="term" value="F:transmembrane transporter activity"/>
    <property type="evidence" value="ECO:0007669"/>
    <property type="project" value="InterPro"/>
</dbReference>
<keyword evidence="8" id="KW-1185">Reference proteome</keyword>
<evidence type="ECO:0000256" key="3">
    <source>
        <dbReference type="ARBA" id="ARBA00022692"/>
    </source>
</evidence>
<evidence type="ECO:0000256" key="7">
    <source>
        <dbReference type="SAM" id="Phobius"/>
    </source>
</evidence>
<dbReference type="InterPro" id="IPR006043">
    <property type="entry name" value="NCS2"/>
</dbReference>
<comment type="similarity">
    <text evidence="2">Belongs to the nucleobase:cation symporter-2 (NCS2) (TC 2.A.40) family.</text>
</comment>
<keyword evidence="5 7" id="KW-0472">Membrane</keyword>
<dbReference type="AlphaFoldDB" id="A0A158P9A5"/>
<protein>
    <submittedName>
        <fullName evidence="9">Permease</fullName>
    </submittedName>
</protein>
<proteinExistence type="inferred from homology"/>
<keyword evidence="4 7" id="KW-1133">Transmembrane helix</keyword>
<evidence type="ECO:0000256" key="4">
    <source>
        <dbReference type="ARBA" id="ARBA00022989"/>
    </source>
</evidence>
<feature type="transmembrane region" description="Helical" evidence="7">
    <location>
        <begin position="54"/>
        <end position="72"/>
    </location>
</feature>
<accession>A0A158P9A5</accession>
<feature type="transmembrane region" description="Helical" evidence="7">
    <location>
        <begin position="78"/>
        <end position="102"/>
    </location>
</feature>
<feature type="transmembrane region" description="Helical" evidence="7">
    <location>
        <begin position="261"/>
        <end position="283"/>
    </location>
</feature>
<dbReference type="WBParaSite" id="ACAC_0000801101-mRNA-1">
    <property type="protein sequence ID" value="ACAC_0000801101-mRNA-1"/>
    <property type="gene ID" value="ACAC_0000801101"/>
</dbReference>
<evidence type="ECO:0000256" key="5">
    <source>
        <dbReference type="ARBA" id="ARBA00023136"/>
    </source>
</evidence>
<organism evidence="8 9">
    <name type="scientific">Angiostrongylus cantonensis</name>
    <name type="common">Rat lungworm</name>
    <dbReference type="NCBI Taxonomy" id="6313"/>
    <lineage>
        <taxon>Eukaryota</taxon>
        <taxon>Metazoa</taxon>
        <taxon>Ecdysozoa</taxon>
        <taxon>Nematoda</taxon>
        <taxon>Chromadorea</taxon>
        <taxon>Rhabditida</taxon>
        <taxon>Rhabditina</taxon>
        <taxon>Rhabditomorpha</taxon>
        <taxon>Strongyloidea</taxon>
        <taxon>Metastrongylidae</taxon>
        <taxon>Angiostrongylus</taxon>
    </lineage>
</organism>
<evidence type="ECO:0000256" key="6">
    <source>
        <dbReference type="SAM" id="MobiDB-lite"/>
    </source>
</evidence>
<evidence type="ECO:0000256" key="2">
    <source>
        <dbReference type="ARBA" id="ARBA00008821"/>
    </source>
</evidence>
<name>A0A158P9A5_ANGCA</name>
<dbReference type="Pfam" id="PF00860">
    <property type="entry name" value="Xan_ur_permease"/>
    <property type="match status" value="1"/>
</dbReference>
<feature type="transmembrane region" description="Helical" evidence="7">
    <location>
        <begin position="123"/>
        <end position="143"/>
    </location>
</feature>
<dbReference type="PANTHER" id="PTHR11119">
    <property type="entry name" value="XANTHINE-URACIL / VITAMIN C PERMEASE FAMILY MEMBER"/>
    <property type="match status" value="1"/>
</dbReference>
<dbReference type="Proteomes" id="UP000035642">
    <property type="component" value="Unassembled WGS sequence"/>
</dbReference>
<comment type="subcellular location">
    <subcellularLocation>
        <location evidence="1">Membrane</location>
        <topology evidence="1">Multi-pass membrane protein</topology>
    </subcellularLocation>
</comment>
<evidence type="ECO:0000313" key="8">
    <source>
        <dbReference type="Proteomes" id="UP000035642"/>
    </source>
</evidence>
<dbReference type="GO" id="GO:0016020">
    <property type="term" value="C:membrane"/>
    <property type="evidence" value="ECO:0007669"/>
    <property type="project" value="UniProtKB-SubCell"/>
</dbReference>
<evidence type="ECO:0000313" key="9">
    <source>
        <dbReference type="WBParaSite" id="ACAC_0000801101-mRNA-1"/>
    </source>
</evidence>
<evidence type="ECO:0000256" key="1">
    <source>
        <dbReference type="ARBA" id="ARBA00004141"/>
    </source>
</evidence>
<feature type="region of interest" description="Disordered" evidence="6">
    <location>
        <begin position="402"/>
        <end position="421"/>
    </location>
</feature>
<reference evidence="9" key="2">
    <citation type="submission" date="2016-04" db="UniProtKB">
        <authorList>
            <consortium name="WormBaseParasite"/>
        </authorList>
    </citation>
    <scope>IDENTIFICATION</scope>
</reference>
<keyword evidence="3 7" id="KW-0812">Transmembrane</keyword>